<gene>
    <name evidence="2" type="ORF">chiPu_0026733</name>
</gene>
<feature type="region of interest" description="Disordered" evidence="1">
    <location>
        <begin position="1"/>
        <end position="20"/>
    </location>
</feature>
<keyword evidence="3" id="KW-1185">Reference proteome</keyword>
<sequence length="213" mass="23495">VSEGVRRLQEATEEARAREEALREQLEEARLSEQARREAGERLAARLEEEAHERASLGLRLGQAEGRARGLELGLSRAEGQLCQAWEQLQALASVFRRGLGLELGSEAYLSPSKARQSPLRWAGSITDSASGSLSPDLGNSTAGGVTETDLARAVEGALKQLLDGLHQSRAEKEMAATEGHRLRERVQRLEEEREHSADRLQKLHTKVTETEE</sequence>
<evidence type="ECO:0000256" key="1">
    <source>
        <dbReference type="SAM" id="MobiDB-lite"/>
    </source>
</evidence>
<comment type="caution">
    <text evidence="2">The sequence shown here is derived from an EMBL/GenBank/DDBJ whole genome shotgun (WGS) entry which is preliminary data.</text>
</comment>
<accession>A0A401TIJ3</accession>
<reference evidence="2 3" key="1">
    <citation type="journal article" date="2018" name="Nat. Ecol. Evol.">
        <title>Shark genomes provide insights into elasmobranch evolution and the origin of vertebrates.</title>
        <authorList>
            <person name="Hara Y"/>
            <person name="Yamaguchi K"/>
            <person name="Onimaru K"/>
            <person name="Kadota M"/>
            <person name="Koyanagi M"/>
            <person name="Keeley SD"/>
            <person name="Tatsumi K"/>
            <person name="Tanaka K"/>
            <person name="Motone F"/>
            <person name="Kageyama Y"/>
            <person name="Nozu R"/>
            <person name="Adachi N"/>
            <person name="Nishimura O"/>
            <person name="Nakagawa R"/>
            <person name="Tanegashima C"/>
            <person name="Kiyatake I"/>
            <person name="Matsumoto R"/>
            <person name="Murakumo K"/>
            <person name="Nishida K"/>
            <person name="Terakita A"/>
            <person name="Kuratani S"/>
            <person name="Sato K"/>
            <person name="Hyodo S Kuraku.S."/>
        </authorList>
    </citation>
    <scope>NUCLEOTIDE SEQUENCE [LARGE SCALE GENOMIC DNA]</scope>
</reference>
<dbReference type="STRING" id="137246.A0A401TIJ3"/>
<dbReference type="AlphaFoldDB" id="A0A401TIJ3"/>
<dbReference type="Proteomes" id="UP000287033">
    <property type="component" value="Unassembled WGS sequence"/>
</dbReference>
<evidence type="ECO:0000313" key="2">
    <source>
        <dbReference type="EMBL" id="GCC42469.1"/>
    </source>
</evidence>
<proteinExistence type="predicted"/>
<evidence type="ECO:0000313" key="3">
    <source>
        <dbReference type="Proteomes" id="UP000287033"/>
    </source>
</evidence>
<organism evidence="2 3">
    <name type="scientific">Chiloscyllium punctatum</name>
    <name type="common">Brownbanded bambooshark</name>
    <name type="synonym">Hemiscyllium punctatum</name>
    <dbReference type="NCBI Taxonomy" id="137246"/>
    <lineage>
        <taxon>Eukaryota</taxon>
        <taxon>Metazoa</taxon>
        <taxon>Chordata</taxon>
        <taxon>Craniata</taxon>
        <taxon>Vertebrata</taxon>
        <taxon>Chondrichthyes</taxon>
        <taxon>Elasmobranchii</taxon>
        <taxon>Galeomorphii</taxon>
        <taxon>Galeoidea</taxon>
        <taxon>Orectolobiformes</taxon>
        <taxon>Hemiscylliidae</taxon>
        <taxon>Chiloscyllium</taxon>
    </lineage>
</organism>
<dbReference type="EMBL" id="BEZZ01086297">
    <property type="protein sequence ID" value="GCC42469.1"/>
    <property type="molecule type" value="Genomic_DNA"/>
</dbReference>
<name>A0A401TIJ3_CHIPU</name>
<feature type="non-terminal residue" evidence="2">
    <location>
        <position position="213"/>
    </location>
</feature>
<protein>
    <submittedName>
        <fullName evidence="2">Uncharacterized protein</fullName>
    </submittedName>
</protein>
<feature type="non-terminal residue" evidence="2">
    <location>
        <position position="1"/>
    </location>
</feature>
<feature type="region of interest" description="Disordered" evidence="1">
    <location>
        <begin position="189"/>
        <end position="213"/>
    </location>
</feature>